<dbReference type="SUPFAM" id="SSF55048">
    <property type="entry name" value="Probable ACP-binding domain of malonyl-CoA ACP transacylase"/>
    <property type="match status" value="1"/>
</dbReference>
<dbReference type="SMART" id="SM00827">
    <property type="entry name" value="PKS_AT"/>
    <property type="match status" value="1"/>
</dbReference>
<proteinExistence type="inferred from homology"/>
<reference evidence="7 8" key="1">
    <citation type="submission" date="2016-05" db="EMBL/GenBank/DDBJ databases">
        <title>Paenibacillus sp. 1ZS3-15 nov., isolated from the rhizosphere soil.</title>
        <authorList>
            <person name="Zhang X.X."/>
            <person name="Zhang J."/>
        </authorList>
    </citation>
    <scope>NUCLEOTIDE SEQUENCE [LARGE SCALE GENOMIC DNA]</scope>
    <source>
        <strain evidence="7 8">1ZS3-15</strain>
    </source>
</reference>
<evidence type="ECO:0000259" key="6">
    <source>
        <dbReference type="SMART" id="SM00827"/>
    </source>
</evidence>
<dbReference type="FunFam" id="3.30.70.250:FF:000001">
    <property type="entry name" value="Malonyl CoA-acyl carrier protein transacylase"/>
    <property type="match status" value="1"/>
</dbReference>
<keyword evidence="2 4" id="KW-0012">Acyltransferase</keyword>
<evidence type="ECO:0000256" key="1">
    <source>
        <dbReference type="ARBA" id="ARBA00022679"/>
    </source>
</evidence>
<dbReference type="EMBL" id="LYPB01000086">
    <property type="protein sequence ID" value="OAS15003.1"/>
    <property type="molecule type" value="Genomic_DNA"/>
</dbReference>
<dbReference type="Gene3D" id="3.30.70.250">
    <property type="entry name" value="Malonyl-CoA ACP transacylase, ACP-binding"/>
    <property type="match status" value="1"/>
</dbReference>
<dbReference type="Proteomes" id="UP000078454">
    <property type="component" value="Unassembled WGS sequence"/>
</dbReference>
<gene>
    <name evidence="7" type="ORF">A8708_14390</name>
</gene>
<evidence type="ECO:0000313" key="8">
    <source>
        <dbReference type="Proteomes" id="UP000078454"/>
    </source>
</evidence>
<dbReference type="InterPro" id="IPR016036">
    <property type="entry name" value="Malonyl_transacylase_ACP-bd"/>
</dbReference>
<dbReference type="InterPro" id="IPR016035">
    <property type="entry name" value="Acyl_Trfase/lysoPLipase"/>
</dbReference>
<evidence type="ECO:0000256" key="3">
    <source>
        <dbReference type="ARBA" id="ARBA00048462"/>
    </source>
</evidence>
<dbReference type="NCBIfam" id="TIGR00128">
    <property type="entry name" value="fabD"/>
    <property type="match status" value="1"/>
</dbReference>
<organism evidence="7 8">
    <name type="scientific">Paenibacillus oryzisoli</name>
    <dbReference type="NCBI Taxonomy" id="1850517"/>
    <lineage>
        <taxon>Bacteria</taxon>
        <taxon>Bacillati</taxon>
        <taxon>Bacillota</taxon>
        <taxon>Bacilli</taxon>
        <taxon>Bacillales</taxon>
        <taxon>Paenibacillaceae</taxon>
        <taxon>Paenibacillus</taxon>
    </lineage>
</organism>
<dbReference type="Pfam" id="PF00698">
    <property type="entry name" value="Acyl_transf_1"/>
    <property type="match status" value="1"/>
</dbReference>
<dbReference type="InterPro" id="IPR014043">
    <property type="entry name" value="Acyl_transferase_dom"/>
</dbReference>
<feature type="active site" evidence="5">
    <location>
        <position position="201"/>
    </location>
</feature>
<dbReference type="InterPro" id="IPR004410">
    <property type="entry name" value="Malonyl_CoA-ACP_transAc_FabD"/>
</dbReference>
<dbReference type="Gene3D" id="3.40.366.10">
    <property type="entry name" value="Malonyl-Coenzyme A Acyl Carrier Protein, domain 2"/>
    <property type="match status" value="1"/>
</dbReference>
<dbReference type="GO" id="GO:0004314">
    <property type="term" value="F:[acyl-carrier-protein] S-malonyltransferase activity"/>
    <property type="evidence" value="ECO:0007669"/>
    <property type="project" value="UniProtKB-EC"/>
</dbReference>
<dbReference type="GO" id="GO:0005829">
    <property type="term" value="C:cytosol"/>
    <property type="evidence" value="ECO:0007669"/>
    <property type="project" value="TreeGrafter"/>
</dbReference>
<evidence type="ECO:0000313" key="7">
    <source>
        <dbReference type="EMBL" id="OAS15003.1"/>
    </source>
</evidence>
<dbReference type="InterPro" id="IPR001227">
    <property type="entry name" value="Ac_transferase_dom_sf"/>
</dbReference>
<dbReference type="InterPro" id="IPR050858">
    <property type="entry name" value="Mal-CoA-ACP_Trans/PKS_FabD"/>
</dbReference>
<evidence type="ECO:0000256" key="2">
    <source>
        <dbReference type="ARBA" id="ARBA00023315"/>
    </source>
</evidence>
<dbReference type="SUPFAM" id="SSF52151">
    <property type="entry name" value="FabD/lysophospholipase-like"/>
    <property type="match status" value="1"/>
</dbReference>
<feature type="domain" description="Malonyl-CoA:ACP transacylase (MAT)" evidence="6">
    <location>
        <begin position="7"/>
        <end position="302"/>
    </location>
</feature>
<evidence type="ECO:0000256" key="4">
    <source>
        <dbReference type="PIRNR" id="PIRNR000446"/>
    </source>
</evidence>
<comment type="similarity">
    <text evidence="4">Belongs to the fabD family.</text>
</comment>
<dbReference type="PANTHER" id="PTHR42681">
    <property type="entry name" value="MALONYL-COA-ACYL CARRIER PROTEIN TRANSACYLASE, MITOCHONDRIAL"/>
    <property type="match status" value="1"/>
</dbReference>
<keyword evidence="8" id="KW-1185">Reference proteome</keyword>
<accession>A0A198A1W4</accession>
<evidence type="ECO:0000256" key="5">
    <source>
        <dbReference type="PIRSR" id="PIRSR000446-1"/>
    </source>
</evidence>
<comment type="caution">
    <text evidence="7">The sequence shown here is derived from an EMBL/GenBank/DDBJ whole genome shotgun (WGS) entry which is preliminary data.</text>
</comment>
<dbReference type="AlphaFoldDB" id="A0A198A1W4"/>
<comment type="catalytic activity">
    <reaction evidence="3 4">
        <text>holo-[ACP] + malonyl-CoA = malonyl-[ACP] + CoA</text>
        <dbReference type="Rhea" id="RHEA:41792"/>
        <dbReference type="Rhea" id="RHEA-COMP:9623"/>
        <dbReference type="Rhea" id="RHEA-COMP:9685"/>
        <dbReference type="ChEBI" id="CHEBI:57287"/>
        <dbReference type="ChEBI" id="CHEBI:57384"/>
        <dbReference type="ChEBI" id="CHEBI:64479"/>
        <dbReference type="ChEBI" id="CHEBI:78449"/>
        <dbReference type="EC" id="2.3.1.39"/>
    </reaction>
</comment>
<feature type="active site" evidence="5">
    <location>
        <position position="91"/>
    </location>
</feature>
<name>A0A198A1W4_9BACL</name>
<dbReference type="PIRSF" id="PIRSF000446">
    <property type="entry name" value="Mct"/>
    <property type="match status" value="1"/>
</dbReference>
<dbReference type="STRING" id="1850517.A8708_14390"/>
<sequence length="317" mass="33019">MGKIAFVFPGQGSQSVGMGQDLYNALPAAQDYFDRANAALGFSLSDLIFQGPEDQLKITYHTQPALLTTSIACLEAFKAAGVTPDYVAGHSLGEYSALVAAGVLAFEDAVRTVRARGEFMEQAVPGGLGAMAAVLGAEREALTELCTAITSGGSVVELANVNCPGQIVVSGSKEGVAAVVERCKEAGAKRAIPLEVSGPFHSSLMKPASERLAGVLASIEMSDAAVPVVANVTARPVTQPSDIRGLLVEQVYSPVLWEDTITYLISQGVDTFIELGSGTVLAGLIKKVDKTVKTVSIGSLEALDKYKEETDDGHVNG</sequence>
<dbReference type="EC" id="2.3.1.39" evidence="4"/>
<dbReference type="InterPro" id="IPR024925">
    <property type="entry name" value="Malonyl_CoA-ACP_transAc"/>
</dbReference>
<keyword evidence="1 4" id="KW-0808">Transferase</keyword>
<protein>
    <recommendedName>
        <fullName evidence="4">Malonyl CoA-acyl carrier protein transacylase</fullName>
        <ecNumber evidence="4">2.3.1.39</ecNumber>
    </recommendedName>
</protein>
<dbReference type="PANTHER" id="PTHR42681:SF1">
    <property type="entry name" value="MALONYL-COA-ACYL CARRIER PROTEIN TRANSACYLASE, MITOCHONDRIAL"/>
    <property type="match status" value="1"/>
</dbReference>
<dbReference type="RefSeq" id="WP_068668814.1">
    <property type="nucleotide sequence ID" value="NZ_LYPB01000086.1"/>
</dbReference>
<dbReference type="OrthoDB" id="9805460at2"/>
<dbReference type="GO" id="GO:0006633">
    <property type="term" value="P:fatty acid biosynthetic process"/>
    <property type="evidence" value="ECO:0007669"/>
    <property type="project" value="TreeGrafter"/>
</dbReference>